<protein>
    <submittedName>
        <fullName evidence="1">Uncharacterized protein</fullName>
    </submittedName>
</protein>
<evidence type="ECO:0000313" key="1">
    <source>
        <dbReference type="EMBL" id="PIO52571.1"/>
    </source>
</evidence>
<name>A0A2G9T3Q9_TELCI</name>
<proteinExistence type="predicted"/>
<gene>
    <name evidence="1" type="ORF">TELCIR_26121</name>
</gene>
<dbReference type="OrthoDB" id="5869556at2759"/>
<reference evidence="1 2" key="1">
    <citation type="submission" date="2015-09" db="EMBL/GenBank/DDBJ databases">
        <title>Draft genome of the parasitic nematode Teladorsagia circumcincta isolate WARC Sus (inbred).</title>
        <authorList>
            <person name="Mitreva M."/>
        </authorList>
    </citation>
    <scope>NUCLEOTIDE SEQUENCE [LARGE SCALE GENOMIC DNA]</scope>
    <source>
        <strain evidence="1 2">S</strain>
    </source>
</reference>
<sequence length="136" mass="15460">MLNTIRDVEKVVEEKIWNAIAEGQRVAQIPLDKIAESTNAFLDVISVLMERSLGIPVEEHPERSVKERVMVLARKIVEAVNNKVFGDGTRVESAIEYLQDLDKNLGESEDIYQVRDEVWSSMNIFFVIVARKCLGL</sequence>
<evidence type="ECO:0000313" key="2">
    <source>
        <dbReference type="Proteomes" id="UP000230423"/>
    </source>
</evidence>
<accession>A0A2G9T3Q9</accession>
<keyword evidence="2" id="KW-1185">Reference proteome</keyword>
<dbReference type="Proteomes" id="UP000230423">
    <property type="component" value="Unassembled WGS sequence"/>
</dbReference>
<dbReference type="AlphaFoldDB" id="A0A2G9T3Q9"/>
<organism evidence="1 2">
    <name type="scientific">Teladorsagia circumcincta</name>
    <name type="common">Brown stomach worm</name>
    <name type="synonym">Ostertagia circumcincta</name>
    <dbReference type="NCBI Taxonomy" id="45464"/>
    <lineage>
        <taxon>Eukaryota</taxon>
        <taxon>Metazoa</taxon>
        <taxon>Ecdysozoa</taxon>
        <taxon>Nematoda</taxon>
        <taxon>Chromadorea</taxon>
        <taxon>Rhabditida</taxon>
        <taxon>Rhabditina</taxon>
        <taxon>Rhabditomorpha</taxon>
        <taxon>Strongyloidea</taxon>
        <taxon>Trichostrongylidae</taxon>
        <taxon>Teladorsagia</taxon>
    </lineage>
</organism>
<dbReference type="EMBL" id="KZ427787">
    <property type="protein sequence ID" value="PIO52571.1"/>
    <property type="molecule type" value="Genomic_DNA"/>
</dbReference>